<feature type="chain" id="PRO_5045669802" evidence="4">
    <location>
        <begin position="20"/>
        <end position="436"/>
    </location>
</feature>
<evidence type="ECO:0000256" key="4">
    <source>
        <dbReference type="SAM" id="SignalP"/>
    </source>
</evidence>
<evidence type="ECO:0000256" key="2">
    <source>
        <dbReference type="ARBA" id="ARBA00022729"/>
    </source>
</evidence>
<keyword evidence="1" id="KW-0433">Leucine-rich repeat</keyword>
<dbReference type="EMBL" id="CAXAJV020001300">
    <property type="protein sequence ID" value="CAL7951113.1"/>
    <property type="molecule type" value="Genomic_DNA"/>
</dbReference>
<dbReference type="InterPro" id="IPR003591">
    <property type="entry name" value="Leu-rich_rpt_typical-subtyp"/>
</dbReference>
<keyword evidence="3" id="KW-0677">Repeat</keyword>
<keyword evidence="6" id="KW-1185">Reference proteome</keyword>
<dbReference type="PROSITE" id="PS51450">
    <property type="entry name" value="LRR"/>
    <property type="match status" value="4"/>
</dbReference>
<evidence type="ECO:0000313" key="5">
    <source>
        <dbReference type="EMBL" id="CAL7951113.1"/>
    </source>
</evidence>
<dbReference type="PANTHER" id="PTHR24373:SF392">
    <property type="entry name" value="NEPHROCAN"/>
    <property type="match status" value="1"/>
</dbReference>
<feature type="signal peptide" evidence="4">
    <location>
        <begin position="1"/>
        <end position="19"/>
    </location>
</feature>
<evidence type="ECO:0000313" key="6">
    <source>
        <dbReference type="Proteomes" id="UP001642520"/>
    </source>
</evidence>
<name>A0ABP1PEZ0_XYLVO</name>
<organism evidence="5 6">
    <name type="scientific">Xylocopa violacea</name>
    <name type="common">Violet carpenter bee</name>
    <name type="synonym">Apis violacea</name>
    <dbReference type="NCBI Taxonomy" id="135666"/>
    <lineage>
        <taxon>Eukaryota</taxon>
        <taxon>Metazoa</taxon>
        <taxon>Ecdysozoa</taxon>
        <taxon>Arthropoda</taxon>
        <taxon>Hexapoda</taxon>
        <taxon>Insecta</taxon>
        <taxon>Pterygota</taxon>
        <taxon>Neoptera</taxon>
        <taxon>Endopterygota</taxon>
        <taxon>Hymenoptera</taxon>
        <taxon>Apocrita</taxon>
        <taxon>Aculeata</taxon>
        <taxon>Apoidea</taxon>
        <taxon>Anthophila</taxon>
        <taxon>Apidae</taxon>
        <taxon>Xylocopa</taxon>
        <taxon>Xylocopa</taxon>
    </lineage>
</organism>
<dbReference type="Pfam" id="PF13306">
    <property type="entry name" value="LRR_5"/>
    <property type="match status" value="1"/>
</dbReference>
<proteinExistence type="predicted"/>
<keyword evidence="2 4" id="KW-0732">Signal</keyword>
<accession>A0ABP1PEZ0</accession>
<dbReference type="SMART" id="SM00364">
    <property type="entry name" value="LRR_BAC"/>
    <property type="match status" value="4"/>
</dbReference>
<dbReference type="SUPFAM" id="SSF52058">
    <property type="entry name" value="L domain-like"/>
    <property type="match status" value="2"/>
</dbReference>
<dbReference type="SMART" id="SM00369">
    <property type="entry name" value="LRR_TYP"/>
    <property type="match status" value="8"/>
</dbReference>
<dbReference type="InterPro" id="IPR001611">
    <property type="entry name" value="Leu-rich_rpt"/>
</dbReference>
<dbReference type="Proteomes" id="UP001642520">
    <property type="component" value="Unassembled WGS sequence"/>
</dbReference>
<dbReference type="PANTHER" id="PTHR24373">
    <property type="entry name" value="SLIT RELATED LEUCINE-RICH REPEAT NEURONAL PROTEIN"/>
    <property type="match status" value="1"/>
</dbReference>
<evidence type="ECO:0000256" key="1">
    <source>
        <dbReference type="ARBA" id="ARBA00022614"/>
    </source>
</evidence>
<comment type="caution">
    <text evidence="5">The sequence shown here is derived from an EMBL/GenBank/DDBJ whole genome shotgun (WGS) entry which is preliminary data.</text>
</comment>
<reference evidence="5 6" key="1">
    <citation type="submission" date="2024-08" db="EMBL/GenBank/DDBJ databases">
        <authorList>
            <person name="Will J Nash"/>
            <person name="Angela Man"/>
            <person name="Seanna McTaggart"/>
            <person name="Kendall Baker"/>
            <person name="Tom Barker"/>
            <person name="Leah Catchpole"/>
            <person name="Alex Durrant"/>
            <person name="Karim Gharbi"/>
            <person name="Naomi Irish"/>
            <person name="Gemy Kaithakottil"/>
            <person name="Debby Ku"/>
            <person name="Aaliyah Providence"/>
            <person name="Felix Shaw"/>
            <person name="David Swarbreck"/>
            <person name="Chris Watkins"/>
            <person name="Ann M. McCartney"/>
            <person name="Giulio Formenti"/>
            <person name="Alice Mouton"/>
            <person name="Noel Vella"/>
            <person name="Bjorn M von Reumont"/>
            <person name="Adriana Vella"/>
            <person name="Wilfried Haerty"/>
        </authorList>
    </citation>
    <scope>NUCLEOTIDE SEQUENCE [LARGE SCALE GENOMIC DNA]</scope>
</reference>
<dbReference type="Pfam" id="PF13855">
    <property type="entry name" value="LRR_8"/>
    <property type="match status" value="3"/>
</dbReference>
<dbReference type="InterPro" id="IPR032675">
    <property type="entry name" value="LRR_dom_sf"/>
</dbReference>
<protein>
    <submittedName>
        <fullName evidence="5">Uncharacterized protein</fullName>
    </submittedName>
</protein>
<dbReference type="InterPro" id="IPR026906">
    <property type="entry name" value="LRR_5"/>
</dbReference>
<sequence>MIYHCVFLLLLSEFINVESEPSIWFRSDIIIPDMDKTLIDKQTNVKCPEDERVDLSNLGLEEIPSGMVKSEAIKSITLDNNKIRMVKSDEFDGTPNLECLSISNNSIRLEELKLQHDGLKTFIFDYQSLSVEEMDNLILNNFSPRKEIEARFPNVEILSWKGTNYNFFGDFLTSFPKLTTIYLADSDLNYVDNSISMNVPNLKSIHLERNSIRHMSFENFAGVHELYLDANPIEIFDVSQKHNLTILSLSGCFSRDISFQINLRSLQSLDLSNNLFSQLMENTFDGVPYLKDLNLSHNRLEKFPDLSNLMSLRKLSLSYNDINAITYIYASPSLKTLNLRGNSITSIDETAFSKCVNLEELDLSENELRSLPQDWSIRMLSLRTVNLSSNKFKNIENMAVLPLTNLLELYVKDNYFPSINLKSLQYSIPKRCTVFV</sequence>
<dbReference type="Gene3D" id="3.80.10.10">
    <property type="entry name" value="Ribonuclease Inhibitor"/>
    <property type="match status" value="4"/>
</dbReference>
<evidence type="ECO:0000256" key="3">
    <source>
        <dbReference type="ARBA" id="ARBA00022737"/>
    </source>
</evidence>
<dbReference type="InterPro" id="IPR050328">
    <property type="entry name" value="Dev_Immune_Receptor"/>
</dbReference>
<gene>
    <name evidence="5" type="ORF">XYLVIOL_LOCUS10374</name>
</gene>